<organism evidence="2 3">
    <name type="scientific">Actinoplanes digitatis</name>
    <dbReference type="NCBI Taxonomy" id="1868"/>
    <lineage>
        <taxon>Bacteria</taxon>
        <taxon>Bacillati</taxon>
        <taxon>Actinomycetota</taxon>
        <taxon>Actinomycetes</taxon>
        <taxon>Micromonosporales</taxon>
        <taxon>Micromonosporaceae</taxon>
        <taxon>Actinoplanes</taxon>
    </lineage>
</organism>
<name>A0A7W7I1W3_9ACTN</name>
<keyword evidence="3" id="KW-1185">Reference proteome</keyword>
<feature type="region of interest" description="Disordered" evidence="1">
    <location>
        <begin position="1"/>
        <end position="56"/>
    </location>
</feature>
<evidence type="ECO:0000313" key="2">
    <source>
        <dbReference type="EMBL" id="MBB4764936.1"/>
    </source>
</evidence>
<comment type="caution">
    <text evidence="2">The sequence shown here is derived from an EMBL/GenBank/DDBJ whole genome shotgun (WGS) entry which is preliminary data.</text>
</comment>
<evidence type="ECO:0000313" key="3">
    <source>
        <dbReference type="Proteomes" id="UP000578112"/>
    </source>
</evidence>
<feature type="compositionally biased region" description="Low complexity" evidence="1">
    <location>
        <begin position="29"/>
        <end position="50"/>
    </location>
</feature>
<sequence length="226" mass="24347">MSGPADEQADTAMGAKSGTSADQPEAGDDTGAGTASSGPAPSAADLPSDGLGAGHVGRQGVVEVPAEDAEAPGQDLPDNYSSASNPVGGYAVGVPVVYEAYTAGPTTFVESDDTMIQANFEVHSYESVDPWARLTQDEKLFAEEHAADQYKKLKMSKRWTYRGKPAVMWEFTWTRNGDRAHGRQIAFRDGPRTYTVLYRSADVWWLSGGSQFYPPDFEQAFTPLPR</sequence>
<proteinExistence type="predicted"/>
<dbReference type="AlphaFoldDB" id="A0A7W7I1W3"/>
<gene>
    <name evidence="2" type="ORF">BJ971_005492</name>
</gene>
<dbReference type="EMBL" id="JACHNH010000001">
    <property type="protein sequence ID" value="MBB4764936.1"/>
    <property type="molecule type" value="Genomic_DNA"/>
</dbReference>
<dbReference type="RefSeq" id="WP_184996068.1">
    <property type="nucleotide sequence ID" value="NZ_BOMK01000026.1"/>
</dbReference>
<accession>A0A7W7I1W3</accession>
<protein>
    <submittedName>
        <fullName evidence="2">Uncharacterized protein</fullName>
    </submittedName>
</protein>
<reference evidence="2 3" key="1">
    <citation type="submission" date="2020-08" db="EMBL/GenBank/DDBJ databases">
        <title>Sequencing the genomes of 1000 actinobacteria strains.</title>
        <authorList>
            <person name="Klenk H.-P."/>
        </authorList>
    </citation>
    <scope>NUCLEOTIDE SEQUENCE [LARGE SCALE GENOMIC DNA]</scope>
    <source>
        <strain evidence="2 3">DSM 43149</strain>
    </source>
</reference>
<evidence type="ECO:0000256" key="1">
    <source>
        <dbReference type="SAM" id="MobiDB-lite"/>
    </source>
</evidence>
<dbReference type="Proteomes" id="UP000578112">
    <property type="component" value="Unassembled WGS sequence"/>
</dbReference>